<evidence type="ECO:0000256" key="2">
    <source>
        <dbReference type="ARBA" id="ARBA00022676"/>
    </source>
</evidence>
<evidence type="ECO:0000256" key="4">
    <source>
        <dbReference type="PIRSR" id="PIRSR036289-50"/>
    </source>
</evidence>
<dbReference type="InterPro" id="IPR005195">
    <property type="entry name" value="Glyco_hydro_65_M"/>
</dbReference>
<dbReference type="InterPro" id="IPR017045">
    <property type="entry name" value="Malt_Pase/Glycosyl_Hdrlase"/>
</dbReference>
<dbReference type="InterPro" id="IPR011013">
    <property type="entry name" value="Gal_mutarotase_sf_dom"/>
</dbReference>
<dbReference type="OrthoDB" id="9758855at2"/>
<evidence type="ECO:0000259" key="6">
    <source>
        <dbReference type="Pfam" id="PF03632"/>
    </source>
</evidence>
<dbReference type="RefSeq" id="WP_092480355.1">
    <property type="nucleotide sequence ID" value="NZ_FOXW01000004.1"/>
</dbReference>
<dbReference type="SUPFAM" id="SSF74650">
    <property type="entry name" value="Galactose mutarotase-like"/>
    <property type="match status" value="1"/>
</dbReference>
<reference evidence="9 10" key="1">
    <citation type="submission" date="2016-10" db="EMBL/GenBank/DDBJ databases">
        <authorList>
            <person name="de Groot N.N."/>
        </authorList>
    </citation>
    <scope>NUCLEOTIDE SEQUENCE [LARGE SCALE GENOMIC DNA]</scope>
    <source>
        <strain evidence="9 10">DSM 20581</strain>
    </source>
</reference>
<dbReference type="Pfam" id="PF03633">
    <property type="entry name" value="Glyco_hydro_65C"/>
    <property type="match status" value="1"/>
</dbReference>
<keyword evidence="3" id="KW-0808">Transferase</keyword>
<dbReference type="InterPro" id="IPR037018">
    <property type="entry name" value="GH65_N"/>
</dbReference>
<comment type="similarity">
    <text evidence="1">Belongs to the glycosyl hydrolase 65 family.</text>
</comment>
<evidence type="ECO:0000256" key="5">
    <source>
        <dbReference type="PIRSR" id="PIRSR036289-51"/>
    </source>
</evidence>
<feature type="domain" description="Glycoside hydrolase family 65 central catalytic" evidence="6">
    <location>
        <begin position="319"/>
        <end position="674"/>
    </location>
</feature>
<keyword evidence="2" id="KW-0328">Glycosyltransferase</keyword>
<feature type="domain" description="Glycoside hydrolase family 65 N-terminal" evidence="8">
    <location>
        <begin position="16"/>
        <end position="263"/>
    </location>
</feature>
<dbReference type="GO" id="GO:0047656">
    <property type="term" value="F:alpha,alpha-trehalose phosphorylase activity"/>
    <property type="evidence" value="ECO:0007669"/>
    <property type="project" value="UniProtKB-ARBA"/>
</dbReference>
<dbReference type="Gene3D" id="2.70.98.40">
    <property type="entry name" value="Glycoside hydrolase, family 65, N-terminal domain"/>
    <property type="match status" value="1"/>
</dbReference>
<dbReference type="Pfam" id="PF03632">
    <property type="entry name" value="Glyco_hydro_65m"/>
    <property type="match status" value="1"/>
</dbReference>
<dbReference type="Pfam" id="PF03636">
    <property type="entry name" value="Glyco_hydro_65N"/>
    <property type="match status" value="1"/>
</dbReference>
<evidence type="ECO:0000256" key="1">
    <source>
        <dbReference type="ARBA" id="ARBA00006768"/>
    </source>
</evidence>
<dbReference type="Proteomes" id="UP000199136">
    <property type="component" value="Unassembled WGS sequence"/>
</dbReference>
<feature type="binding site" evidence="5">
    <location>
        <begin position="587"/>
        <end position="588"/>
    </location>
    <ligand>
        <name>substrate</name>
    </ligand>
</feature>
<dbReference type="PIRSF" id="PIRSF036289">
    <property type="entry name" value="Glycosyl_hydrolase_malt_phosph"/>
    <property type="match status" value="1"/>
</dbReference>
<name>A0A1I5XA64_9LACT</name>
<proteinExistence type="inferred from homology"/>
<evidence type="ECO:0000313" key="10">
    <source>
        <dbReference type="Proteomes" id="UP000199136"/>
    </source>
</evidence>
<keyword evidence="10" id="KW-1185">Reference proteome</keyword>
<protein>
    <submittedName>
        <fullName evidence="9">Maltose phosphorylase</fullName>
    </submittedName>
</protein>
<dbReference type="GO" id="GO:0004553">
    <property type="term" value="F:hydrolase activity, hydrolyzing O-glycosyl compounds"/>
    <property type="evidence" value="ECO:0007669"/>
    <property type="project" value="TreeGrafter"/>
</dbReference>
<feature type="active site" description="Proton donor" evidence="4">
    <location>
        <position position="483"/>
    </location>
</feature>
<dbReference type="AlphaFoldDB" id="A0A1I5XA64"/>
<sequence length="763" mass="88121">MAYNRLFEIDEWKVKTTVLDKEERRLQESLTSIGNGYMGMRGNFEEAYSGDHHRGSYIGGVWYPDKTRVGWWKNGYPEYFGKVINTMNFIQIDILIDGVKVDLYTDNVSDFELELDMQRGILKRSYIVEKEGKKVQVAVERFVSLDQKELCAIKIEVTSLSDDIRVEMVPALDGNVTNEDSNYEEKFWLPVSYGQNQLVIETKPNDFGIEQFTVGAVMSNHAVNLEKTTESSTEMHISQTYAGQLAAGEKAVMEKRIVITTSRDYDKEDVADKAQEISKMVDQLPFEELRMRHESLWIERWKKADIVIGGDAAAQQGIRFNLFQLFSTYYGEDERLNIGPKGFTGEKYGGATYWDTEAYAVPLYLALADPEVTENLLQYRHNQLPQAEHNARQQGLKGALYPMVTFTGVECHNEWEITFEEIHRNGAMAYAIYNYTNYTGDQTYLKDKGLDVLVGISRFWADRVHYNRFKDQYMMHGVTGPNEYENNINNNWYTNKIAAWTLQYTLESLELAAEKKESLHVSAEEMEKWSEIIQKMYYPYDEERDVFVQHDTFLDKDLRPVSELDPKELPLNQNWSWDKILRSPFIKQADVLQGMYFFRDQFTKKEIARNFDFYEPMTVHESSLSPSIHAILAADLGKMDKAVELYERTARLDLDNYNNDTEDGLHITSMTGSWLTIVEGFAGMQTVNGQLSFRPLLPENWTNYAFHINYRGRLLNISVTNEKVAITLIEGEALEVSVYNETILLETVYTCEVQTAQPVSINS</sequence>
<evidence type="ECO:0000256" key="3">
    <source>
        <dbReference type="ARBA" id="ARBA00022679"/>
    </source>
</evidence>
<gene>
    <name evidence="9" type="ORF">SAMN04488506_1303</name>
</gene>
<accession>A0A1I5XA64</accession>
<dbReference type="GO" id="GO:0030246">
    <property type="term" value="F:carbohydrate binding"/>
    <property type="evidence" value="ECO:0007669"/>
    <property type="project" value="InterPro"/>
</dbReference>
<evidence type="ECO:0000259" key="8">
    <source>
        <dbReference type="Pfam" id="PF03636"/>
    </source>
</evidence>
<feature type="binding site" evidence="5">
    <location>
        <begin position="354"/>
        <end position="355"/>
    </location>
    <ligand>
        <name>substrate</name>
    </ligand>
</feature>
<evidence type="ECO:0000313" key="9">
    <source>
        <dbReference type="EMBL" id="SFQ28865.1"/>
    </source>
</evidence>
<dbReference type="Gene3D" id="1.50.10.10">
    <property type="match status" value="1"/>
</dbReference>
<dbReference type="EMBL" id="FOXW01000004">
    <property type="protein sequence ID" value="SFQ28865.1"/>
    <property type="molecule type" value="Genomic_DNA"/>
</dbReference>
<dbReference type="FunFam" id="2.60.420.10:FF:000001">
    <property type="entry name" value="Family 65 glycosyl hydrolase"/>
    <property type="match status" value="1"/>
</dbReference>
<organism evidence="9 10">
    <name type="scientific">Desemzia incerta</name>
    <dbReference type="NCBI Taxonomy" id="82801"/>
    <lineage>
        <taxon>Bacteria</taxon>
        <taxon>Bacillati</taxon>
        <taxon>Bacillota</taxon>
        <taxon>Bacilli</taxon>
        <taxon>Lactobacillales</taxon>
        <taxon>Carnobacteriaceae</taxon>
        <taxon>Desemzia</taxon>
    </lineage>
</organism>
<dbReference type="InterPro" id="IPR005196">
    <property type="entry name" value="Glyco_hydro_65_N"/>
</dbReference>
<dbReference type="InterPro" id="IPR008928">
    <property type="entry name" value="6-hairpin_glycosidase_sf"/>
</dbReference>
<dbReference type="InterPro" id="IPR012341">
    <property type="entry name" value="6hp_glycosidase-like_sf"/>
</dbReference>
<feature type="domain" description="Glycoside hydrolase family 65 C-terminal" evidence="7">
    <location>
        <begin position="684"/>
        <end position="744"/>
    </location>
</feature>
<evidence type="ECO:0000259" key="7">
    <source>
        <dbReference type="Pfam" id="PF03633"/>
    </source>
</evidence>
<dbReference type="STRING" id="82801.SAMN04488506_1303"/>
<dbReference type="Gene3D" id="2.60.420.10">
    <property type="entry name" value="Maltose phosphorylase, domain 3"/>
    <property type="match status" value="1"/>
</dbReference>
<dbReference type="PANTHER" id="PTHR11051:SF14">
    <property type="entry name" value="MALTOSE PHOSPHORYLASE"/>
    <property type="match status" value="1"/>
</dbReference>
<dbReference type="PANTHER" id="PTHR11051">
    <property type="entry name" value="GLYCOSYL HYDROLASE-RELATED"/>
    <property type="match status" value="1"/>
</dbReference>
<dbReference type="SUPFAM" id="SSF48208">
    <property type="entry name" value="Six-hairpin glycosidases"/>
    <property type="match status" value="1"/>
</dbReference>
<dbReference type="GO" id="GO:0005993">
    <property type="term" value="P:trehalose catabolic process"/>
    <property type="evidence" value="ECO:0007669"/>
    <property type="project" value="UniProtKB-ARBA"/>
</dbReference>
<dbReference type="InterPro" id="IPR005194">
    <property type="entry name" value="Glyco_hydro_65_C"/>
</dbReference>
<dbReference type="NCBIfam" id="NF010380">
    <property type="entry name" value="PRK13807.1"/>
    <property type="match status" value="1"/>
</dbReference>